<dbReference type="RefSeq" id="WP_132175633.1">
    <property type="nucleotide sequence ID" value="NZ_SMKX01000164.1"/>
</dbReference>
<keyword evidence="1" id="KW-0472">Membrane</keyword>
<keyword evidence="3" id="KW-1185">Reference proteome</keyword>
<keyword evidence="1" id="KW-0812">Transmembrane</keyword>
<sequence>MESLDDVIDDLIADRVIRRHRRTWLIVIGAVVVIALLVLVTGGWKEKTGRAVPTLVATVDAPATVSAGRWEYSFSKAEIIREPKTEYSAAKAELRVYFDLRNIDTEEKESDSLAGNLVRLVPGGGQDLIESNGGTCRGEIGWVMVYGLPAESCFTKFEIAPDFSADQIEVGILGEQYISDNGLLGANEEPYWHLPEATAVVRLKPSVVVKDEEK</sequence>
<dbReference type="Proteomes" id="UP000295124">
    <property type="component" value="Unassembled WGS sequence"/>
</dbReference>
<dbReference type="EMBL" id="SMKX01000164">
    <property type="protein sequence ID" value="TDD46859.1"/>
    <property type="molecule type" value="Genomic_DNA"/>
</dbReference>
<gene>
    <name evidence="2" type="ORF">E1263_35725</name>
</gene>
<evidence type="ECO:0000313" key="3">
    <source>
        <dbReference type="Proteomes" id="UP000295124"/>
    </source>
</evidence>
<reference evidence="2 3" key="1">
    <citation type="submission" date="2019-03" db="EMBL/GenBank/DDBJ databases">
        <title>Draft genome sequences of novel Actinobacteria.</title>
        <authorList>
            <person name="Sahin N."/>
            <person name="Ay H."/>
            <person name="Saygin H."/>
        </authorList>
    </citation>
    <scope>NUCLEOTIDE SEQUENCE [LARGE SCALE GENOMIC DNA]</scope>
    <source>
        <strain evidence="2 3">JCM 13523</strain>
    </source>
</reference>
<keyword evidence="1" id="KW-1133">Transmembrane helix</keyword>
<feature type="transmembrane region" description="Helical" evidence="1">
    <location>
        <begin position="24"/>
        <end position="44"/>
    </location>
</feature>
<name>A0A4R4YRP3_9ACTN</name>
<dbReference type="AlphaFoldDB" id="A0A4R4YRP3"/>
<dbReference type="OrthoDB" id="3825993at2"/>
<protein>
    <submittedName>
        <fullName evidence="2">Uncharacterized protein</fullName>
    </submittedName>
</protein>
<organism evidence="2 3">
    <name type="scientific">Kribbella antibiotica</name>
    <dbReference type="NCBI Taxonomy" id="190195"/>
    <lineage>
        <taxon>Bacteria</taxon>
        <taxon>Bacillati</taxon>
        <taxon>Actinomycetota</taxon>
        <taxon>Actinomycetes</taxon>
        <taxon>Propionibacteriales</taxon>
        <taxon>Kribbellaceae</taxon>
        <taxon>Kribbella</taxon>
    </lineage>
</organism>
<evidence type="ECO:0000313" key="2">
    <source>
        <dbReference type="EMBL" id="TDD46859.1"/>
    </source>
</evidence>
<proteinExistence type="predicted"/>
<evidence type="ECO:0000256" key="1">
    <source>
        <dbReference type="SAM" id="Phobius"/>
    </source>
</evidence>
<comment type="caution">
    <text evidence="2">The sequence shown here is derived from an EMBL/GenBank/DDBJ whole genome shotgun (WGS) entry which is preliminary data.</text>
</comment>
<accession>A0A4R4YRP3</accession>